<sequence>MFELRVLNGQHQGAALPLVGEQWSIGSAEQQDLALDDSGVESLHCRLQRLDDSWTLNAEEGAVCDEEGHSQASVDLTLNTAFMLGSVWLCVSPAGDEWPSVPAVIPKQPQAEAEPARHEAPLEKVKSRSQFLNRTTGIIAGLLVGVIGSAWSLTRPAAIVLDQGPAHIASAVTTAPGMPNAAPKTSPSAAKPAGPATDKRVRLASMEAVRHQLTTMLSDRMLTDVSVAETPEGLMLNGHLKEESLVVYQRMLQRFKDRYDSPVTVLDNVASARNTLPFVVVQIMTGPHAHLVTADGRRMYVGDEKDGLRLTKIDDQRLQFDGDRHIEVTW</sequence>
<dbReference type="Pfam" id="PF16697">
    <property type="entry name" value="Yop-YscD_cpl"/>
    <property type="match status" value="1"/>
</dbReference>
<protein>
    <submittedName>
        <fullName evidence="4">Type III secretion protein HrpQ</fullName>
    </submittedName>
</protein>
<evidence type="ECO:0000259" key="3">
    <source>
        <dbReference type="Pfam" id="PF21934"/>
    </source>
</evidence>
<feature type="compositionally biased region" description="Low complexity" evidence="1">
    <location>
        <begin position="181"/>
        <end position="196"/>
    </location>
</feature>
<evidence type="ECO:0000313" key="4">
    <source>
        <dbReference type="EMBL" id="RMV32844.1"/>
    </source>
</evidence>
<reference evidence="4 5" key="1">
    <citation type="submission" date="2018-08" db="EMBL/GenBank/DDBJ databases">
        <title>Recombination of ecologically and evolutionarily significant loci maintains genetic cohesion in the Pseudomonas syringae species complex.</title>
        <authorList>
            <person name="Dillon M."/>
            <person name="Thakur S."/>
            <person name="Almeida R.N.D."/>
            <person name="Weir B.S."/>
            <person name="Guttman D.S."/>
        </authorList>
    </citation>
    <scope>NUCLEOTIDE SEQUENCE [LARGE SCALE GENOMIC DNA]</scope>
    <source>
        <strain evidence="4 5">ICMP 11281</strain>
    </source>
</reference>
<dbReference type="AlphaFoldDB" id="A0A0N1JI66"/>
<evidence type="ECO:0000259" key="2">
    <source>
        <dbReference type="Pfam" id="PF16697"/>
    </source>
</evidence>
<dbReference type="RefSeq" id="WP_054069442.1">
    <property type="nucleotide sequence ID" value="NZ_JAEVFP010000019.1"/>
</dbReference>
<dbReference type="InterPro" id="IPR032030">
    <property type="entry name" value="YscD_cytoplasmic_dom"/>
</dbReference>
<dbReference type="CDD" id="cd00060">
    <property type="entry name" value="FHA"/>
    <property type="match status" value="1"/>
</dbReference>
<dbReference type="InterPro" id="IPR012843">
    <property type="entry name" value="YscD"/>
</dbReference>
<dbReference type="InterPro" id="IPR053946">
    <property type="entry name" value="YscD_ppl_3rd"/>
</dbReference>
<evidence type="ECO:0000256" key="1">
    <source>
        <dbReference type="SAM" id="MobiDB-lite"/>
    </source>
</evidence>
<accession>A0A0N1JI66</accession>
<proteinExistence type="predicted"/>
<dbReference type="EMBL" id="RBUQ01000247">
    <property type="protein sequence ID" value="RMV32844.1"/>
    <property type="molecule type" value="Genomic_DNA"/>
</dbReference>
<feature type="domain" description="YscD-like Bon-like" evidence="3">
    <location>
        <begin position="209"/>
        <end position="269"/>
    </location>
</feature>
<evidence type="ECO:0000313" key="5">
    <source>
        <dbReference type="Proteomes" id="UP000271631"/>
    </source>
</evidence>
<dbReference type="NCBIfam" id="TIGR02500">
    <property type="entry name" value="type_III_yscD"/>
    <property type="match status" value="1"/>
</dbReference>
<gene>
    <name evidence="4" type="ORF">ALP13_00533</name>
</gene>
<dbReference type="Proteomes" id="UP000271631">
    <property type="component" value="Unassembled WGS sequence"/>
</dbReference>
<name>A0A0N1JI66_PSEYM</name>
<dbReference type="InterPro" id="IPR008984">
    <property type="entry name" value="SMAD_FHA_dom_sf"/>
</dbReference>
<feature type="region of interest" description="Disordered" evidence="1">
    <location>
        <begin position="177"/>
        <end position="196"/>
    </location>
</feature>
<feature type="domain" description="YscD cytoplasmic" evidence="2">
    <location>
        <begin position="5"/>
        <end position="94"/>
    </location>
</feature>
<dbReference type="Pfam" id="PF21934">
    <property type="entry name" value="Yop-YscD_ppl_3rd"/>
    <property type="match status" value="1"/>
</dbReference>
<comment type="caution">
    <text evidence="4">The sequence shown here is derived from an EMBL/GenBank/DDBJ whole genome shotgun (WGS) entry which is preliminary data.</text>
</comment>
<dbReference type="SUPFAM" id="SSF49879">
    <property type="entry name" value="SMAD/FHA domain"/>
    <property type="match status" value="1"/>
</dbReference>
<dbReference type="Gene3D" id="2.60.200.20">
    <property type="match status" value="1"/>
</dbReference>
<organism evidence="4 5">
    <name type="scientific">Pseudomonas syringae pv. maculicola</name>
    <dbReference type="NCBI Taxonomy" id="59511"/>
    <lineage>
        <taxon>Bacteria</taxon>
        <taxon>Pseudomonadati</taxon>
        <taxon>Pseudomonadota</taxon>
        <taxon>Gammaproteobacteria</taxon>
        <taxon>Pseudomonadales</taxon>
        <taxon>Pseudomonadaceae</taxon>
        <taxon>Pseudomonas</taxon>
    </lineage>
</organism>